<dbReference type="RefSeq" id="WP_241767623.1">
    <property type="nucleotide sequence ID" value="NZ_BALE01000010.1"/>
</dbReference>
<dbReference type="Proteomes" id="UP000032679">
    <property type="component" value="Unassembled WGS sequence"/>
</dbReference>
<reference evidence="2 3" key="1">
    <citation type="submission" date="2012-10" db="EMBL/GenBank/DDBJ databases">
        <title>Genome sequencing of Tanticharoenia sakaeratensis NBRC 103193.</title>
        <authorList>
            <person name="Azuma Y."/>
            <person name="Hadano H."/>
            <person name="Hirakawa H."/>
            <person name="Matsushita K."/>
        </authorList>
    </citation>
    <scope>NUCLEOTIDE SEQUENCE [LARGE SCALE GENOMIC DNA]</scope>
    <source>
        <strain evidence="2 3">NBRC 103193</strain>
    </source>
</reference>
<comment type="caution">
    <text evidence="2">The sequence shown here is derived from an EMBL/GenBank/DDBJ whole genome shotgun (WGS) entry which is preliminary data.</text>
</comment>
<organism evidence="2 3">
    <name type="scientific">Tanticharoenia sakaeratensis NBRC 103193</name>
    <dbReference type="NCBI Taxonomy" id="1231623"/>
    <lineage>
        <taxon>Bacteria</taxon>
        <taxon>Pseudomonadati</taxon>
        <taxon>Pseudomonadota</taxon>
        <taxon>Alphaproteobacteria</taxon>
        <taxon>Acetobacterales</taxon>
        <taxon>Acetobacteraceae</taxon>
        <taxon>Tanticharoenia</taxon>
    </lineage>
</organism>
<dbReference type="Pfam" id="PF13579">
    <property type="entry name" value="Glyco_trans_4_4"/>
    <property type="match status" value="1"/>
</dbReference>
<proteinExistence type="predicted"/>
<evidence type="ECO:0000313" key="3">
    <source>
        <dbReference type="Proteomes" id="UP000032679"/>
    </source>
</evidence>
<feature type="domain" description="Glycosyltransferase subfamily 4-like N-terminal" evidence="1">
    <location>
        <begin position="61"/>
        <end position="187"/>
    </location>
</feature>
<dbReference type="AlphaFoldDB" id="A0A0D6MIK6"/>
<sequence length="376" mass="41055">MRASIAIRNRTDLERLSGLRVCFVIQHIGALGGTERACAAVLNGLAESHACESLDLVELFPQGPCPFPLSPDVRVSALFDRKVTLIGNWPRIVSRLCRMLRKARIDTLVAVESTHALYAVAAARLLGIRVIVWEHFNFNATMGKRKRALGRRVAARFADDIVTLTHRDIALWQAGAHPRARLTCIPNSGPAPTAEPYDPARRLVLAAGRLAPQKGFDRLIAAWAIMERDPRSHGWRLDILGDGPDGAALQAQARDLTRVTIRPATAAIDMAFAEAGLFAASPRFEGLPMVLLEAAAHGVPAVAFDCETGPAEIIVDHETGLLVPEGDVEALADALLRLMDDAATRRRLSDGARVRARAFERSRIVEEWLALLRCPH</sequence>
<dbReference type="CDD" id="cd03820">
    <property type="entry name" value="GT4_AmsD-like"/>
    <property type="match status" value="1"/>
</dbReference>
<dbReference type="Pfam" id="PF13692">
    <property type="entry name" value="Glyco_trans_1_4"/>
    <property type="match status" value="1"/>
</dbReference>
<evidence type="ECO:0000259" key="1">
    <source>
        <dbReference type="Pfam" id="PF13579"/>
    </source>
</evidence>
<dbReference type="GO" id="GO:0016757">
    <property type="term" value="F:glycosyltransferase activity"/>
    <property type="evidence" value="ECO:0007669"/>
    <property type="project" value="UniProtKB-ARBA"/>
</dbReference>
<accession>A0A0D6MIK6</accession>
<dbReference type="PANTHER" id="PTHR12526">
    <property type="entry name" value="GLYCOSYLTRANSFERASE"/>
    <property type="match status" value="1"/>
</dbReference>
<keyword evidence="3" id="KW-1185">Reference proteome</keyword>
<dbReference type="STRING" id="1231623.Tasa_010_036"/>
<dbReference type="Gene3D" id="3.40.50.2000">
    <property type="entry name" value="Glycogen Phosphorylase B"/>
    <property type="match status" value="2"/>
</dbReference>
<dbReference type="PANTHER" id="PTHR12526:SF630">
    <property type="entry name" value="GLYCOSYLTRANSFERASE"/>
    <property type="match status" value="1"/>
</dbReference>
<gene>
    <name evidence="2" type="ORF">Tasa_010_036</name>
</gene>
<evidence type="ECO:0000313" key="2">
    <source>
        <dbReference type="EMBL" id="GAN53489.1"/>
    </source>
</evidence>
<dbReference type="EMBL" id="BALE01000010">
    <property type="protein sequence ID" value="GAN53489.1"/>
    <property type="molecule type" value="Genomic_DNA"/>
</dbReference>
<protein>
    <submittedName>
        <fullName evidence="2">Lipopolysaccharide core biosynthesis protein WbcM</fullName>
    </submittedName>
</protein>
<dbReference type="SUPFAM" id="SSF53756">
    <property type="entry name" value="UDP-Glycosyltransferase/glycogen phosphorylase"/>
    <property type="match status" value="1"/>
</dbReference>
<name>A0A0D6MIK6_9PROT</name>
<dbReference type="InterPro" id="IPR028098">
    <property type="entry name" value="Glyco_trans_4-like_N"/>
</dbReference>